<sequence>MRLIICLLLSCLCFSQLAAGKAPAPLRIATYNLRMNNAGDGLDAWPNRKEMVKSLVRYHDFDVFGTQEGFREQLKGVAELPEYAFVGHGRDDGKEAGEHSAIFYKKARLQLLQTGDFWLSQTPDRPGKGWDATCCNRICTWAQFKDLQTGQAFYFFSVHFDHEGVEARRQSGLLMVQKIKGIAKNSPVVCVGDLNSTPDTEQVKTIQTLLGDAHALTQQPAYGPVGTFQGFKLDAPLQDRIDYIFVSKGSTVLSYAVLTDSMHGHYPSDHFPVLAEVLLK</sequence>
<feature type="chain" id="PRO_5021910365" evidence="1">
    <location>
        <begin position="19"/>
        <end position="280"/>
    </location>
</feature>
<dbReference type="Proteomes" id="UP000317624">
    <property type="component" value="Unassembled WGS sequence"/>
</dbReference>
<dbReference type="InterPro" id="IPR005135">
    <property type="entry name" value="Endo/exonuclease/phosphatase"/>
</dbReference>
<dbReference type="EMBL" id="VMRJ01000003">
    <property type="protein sequence ID" value="TVT40559.1"/>
    <property type="molecule type" value="Genomic_DNA"/>
</dbReference>
<proteinExistence type="predicted"/>
<dbReference type="RefSeq" id="WP_144848652.1">
    <property type="nucleotide sequence ID" value="NZ_VMRJ01000003.1"/>
</dbReference>
<feature type="signal peptide" evidence="1">
    <location>
        <begin position="1"/>
        <end position="18"/>
    </location>
</feature>
<keyword evidence="3" id="KW-0269">Exonuclease</keyword>
<keyword evidence="3" id="KW-0255">Endonuclease</keyword>
<dbReference type="InterPro" id="IPR036691">
    <property type="entry name" value="Endo/exonu/phosph_ase_sf"/>
</dbReference>
<protein>
    <submittedName>
        <fullName evidence="3">Endonuclease/exonuclease/phosphatase family protein</fullName>
    </submittedName>
</protein>
<dbReference type="PANTHER" id="PTHR12121:SF36">
    <property type="entry name" value="ENDONUCLEASE_EXONUCLEASE_PHOSPHATASE DOMAIN-CONTAINING PROTEIN"/>
    <property type="match status" value="1"/>
</dbReference>
<dbReference type="SUPFAM" id="SSF56219">
    <property type="entry name" value="DNase I-like"/>
    <property type="match status" value="1"/>
</dbReference>
<dbReference type="OrthoDB" id="9793162at2"/>
<comment type="caution">
    <text evidence="3">The sequence shown here is derived from an EMBL/GenBank/DDBJ whole genome shotgun (WGS) entry which is preliminary data.</text>
</comment>
<evidence type="ECO:0000313" key="3">
    <source>
        <dbReference type="EMBL" id="TVT40559.1"/>
    </source>
</evidence>
<keyword evidence="1" id="KW-0732">Signal</keyword>
<dbReference type="GO" id="GO:0000175">
    <property type="term" value="F:3'-5'-RNA exonuclease activity"/>
    <property type="evidence" value="ECO:0007669"/>
    <property type="project" value="TreeGrafter"/>
</dbReference>
<dbReference type="Pfam" id="PF03372">
    <property type="entry name" value="Exo_endo_phos"/>
    <property type="match status" value="1"/>
</dbReference>
<gene>
    <name evidence="3" type="ORF">FNT36_13875</name>
</gene>
<evidence type="ECO:0000259" key="2">
    <source>
        <dbReference type="Pfam" id="PF03372"/>
    </source>
</evidence>
<evidence type="ECO:0000256" key="1">
    <source>
        <dbReference type="SAM" id="SignalP"/>
    </source>
</evidence>
<reference evidence="3 4" key="1">
    <citation type="submission" date="2019-07" db="EMBL/GenBank/DDBJ databases">
        <title>Hymenobacter sp. straun FUR1 Genome sequencing and assembly.</title>
        <authorList>
            <person name="Chhetri G."/>
        </authorList>
    </citation>
    <scope>NUCLEOTIDE SEQUENCE [LARGE SCALE GENOMIC DNA]</scope>
    <source>
        <strain evidence="3 4">Fur1</strain>
    </source>
</reference>
<keyword evidence="4" id="KW-1185">Reference proteome</keyword>
<dbReference type="PANTHER" id="PTHR12121">
    <property type="entry name" value="CARBON CATABOLITE REPRESSOR PROTEIN 4"/>
    <property type="match status" value="1"/>
</dbReference>
<organism evidence="3 4">
    <name type="scientific">Hymenobacter setariae</name>
    <dbReference type="NCBI Taxonomy" id="2594794"/>
    <lineage>
        <taxon>Bacteria</taxon>
        <taxon>Pseudomonadati</taxon>
        <taxon>Bacteroidota</taxon>
        <taxon>Cytophagia</taxon>
        <taxon>Cytophagales</taxon>
        <taxon>Hymenobacteraceae</taxon>
        <taxon>Hymenobacter</taxon>
    </lineage>
</organism>
<dbReference type="AlphaFoldDB" id="A0A558BVN9"/>
<dbReference type="InterPro" id="IPR050410">
    <property type="entry name" value="CCR4/nocturin_mRNA_transcr"/>
</dbReference>
<dbReference type="CDD" id="cd09083">
    <property type="entry name" value="EEP-1"/>
    <property type="match status" value="1"/>
</dbReference>
<evidence type="ECO:0000313" key="4">
    <source>
        <dbReference type="Proteomes" id="UP000317624"/>
    </source>
</evidence>
<name>A0A558BVN9_9BACT</name>
<dbReference type="GO" id="GO:0004519">
    <property type="term" value="F:endonuclease activity"/>
    <property type="evidence" value="ECO:0007669"/>
    <property type="project" value="UniProtKB-KW"/>
</dbReference>
<dbReference type="Gene3D" id="3.60.10.10">
    <property type="entry name" value="Endonuclease/exonuclease/phosphatase"/>
    <property type="match status" value="1"/>
</dbReference>
<feature type="domain" description="Endonuclease/exonuclease/phosphatase" evidence="2">
    <location>
        <begin position="29"/>
        <end position="270"/>
    </location>
</feature>
<keyword evidence="3" id="KW-0378">Hydrolase</keyword>
<accession>A0A558BVN9</accession>
<keyword evidence="3" id="KW-0540">Nuclease</keyword>